<dbReference type="InterPro" id="IPR036721">
    <property type="entry name" value="RCK_C_sf"/>
</dbReference>
<protein>
    <submittedName>
        <fullName evidence="5">Potassium transporter TrkA</fullName>
    </submittedName>
</protein>
<keyword evidence="6" id="KW-1185">Reference proteome</keyword>
<evidence type="ECO:0000256" key="2">
    <source>
        <dbReference type="SAM" id="Phobius"/>
    </source>
</evidence>
<dbReference type="PANTHER" id="PTHR43833">
    <property type="entry name" value="POTASSIUM CHANNEL PROTEIN 2-RELATED-RELATED"/>
    <property type="match status" value="1"/>
</dbReference>
<evidence type="ECO:0000313" key="6">
    <source>
        <dbReference type="Proteomes" id="UP000281708"/>
    </source>
</evidence>
<dbReference type="Proteomes" id="UP000281708">
    <property type="component" value="Unassembled WGS sequence"/>
</dbReference>
<dbReference type="InterPro" id="IPR013099">
    <property type="entry name" value="K_chnl_dom"/>
</dbReference>
<dbReference type="Pfam" id="PF02080">
    <property type="entry name" value="TrkA_C"/>
    <property type="match status" value="1"/>
</dbReference>
<organism evidence="5 6">
    <name type="scientific">Nocardioides mangrovicus</name>
    <dbReference type="NCBI Taxonomy" id="2478913"/>
    <lineage>
        <taxon>Bacteria</taxon>
        <taxon>Bacillati</taxon>
        <taxon>Actinomycetota</taxon>
        <taxon>Actinomycetes</taxon>
        <taxon>Propionibacteriales</taxon>
        <taxon>Nocardioidaceae</taxon>
        <taxon>Nocardioides</taxon>
    </lineage>
</organism>
<feature type="transmembrane region" description="Helical" evidence="2">
    <location>
        <begin position="355"/>
        <end position="375"/>
    </location>
</feature>
<feature type="domain" description="RCK C-terminal" evidence="4">
    <location>
        <begin position="497"/>
        <end position="578"/>
    </location>
</feature>
<dbReference type="RefSeq" id="WP_121804483.1">
    <property type="nucleotide sequence ID" value="NZ_RDBE01000001.1"/>
</dbReference>
<dbReference type="Gene3D" id="1.10.287.70">
    <property type="match status" value="1"/>
</dbReference>
<evidence type="ECO:0000256" key="1">
    <source>
        <dbReference type="ARBA" id="ARBA00004651"/>
    </source>
</evidence>
<dbReference type="Gene3D" id="3.40.50.720">
    <property type="entry name" value="NAD(P)-binding Rossmann-like Domain"/>
    <property type="match status" value="2"/>
</dbReference>
<dbReference type="GO" id="GO:0008324">
    <property type="term" value="F:monoatomic cation transmembrane transporter activity"/>
    <property type="evidence" value="ECO:0007669"/>
    <property type="project" value="InterPro"/>
</dbReference>
<dbReference type="SUPFAM" id="SSF81324">
    <property type="entry name" value="Voltage-gated potassium channels"/>
    <property type="match status" value="1"/>
</dbReference>
<gene>
    <name evidence="5" type="ORF">D9V37_02270</name>
</gene>
<dbReference type="EMBL" id="RDBE01000001">
    <property type="protein sequence ID" value="RLV50802.1"/>
    <property type="molecule type" value="Genomic_DNA"/>
</dbReference>
<name>A0A3L8P788_9ACTN</name>
<evidence type="ECO:0000259" key="3">
    <source>
        <dbReference type="PROSITE" id="PS51201"/>
    </source>
</evidence>
<keyword evidence="2" id="KW-1133">Transmembrane helix</keyword>
<dbReference type="Gene3D" id="3.30.70.1450">
    <property type="entry name" value="Regulator of K+ conductance, C-terminal domain"/>
    <property type="match status" value="1"/>
</dbReference>
<dbReference type="AlphaFoldDB" id="A0A3L8P788"/>
<feature type="transmembrane region" description="Helical" evidence="2">
    <location>
        <begin position="312"/>
        <end position="335"/>
    </location>
</feature>
<dbReference type="GO" id="GO:0006813">
    <property type="term" value="P:potassium ion transport"/>
    <property type="evidence" value="ECO:0007669"/>
    <property type="project" value="InterPro"/>
</dbReference>
<dbReference type="InterPro" id="IPR006037">
    <property type="entry name" value="RCK_C"/>
</dbReference>
<dbReference type="PANTHER" id="PTHR43833:SF11">
    <property type="entry name" value="VOLTAGE-GATED POTASSIUM CHANNEL KCH"/>
    <property type="match status" value="1"/>
</dbReference>
<evidence type="ECO:0000259" key="4">
    <source>
        <dbReference type="PROSITE" id="PS51202"/>
    </source>
</evidence>
<dbReference type="SUPFAM" id="SSF51735">
    <property type="entry name" value="NAD(P)-binding Rossmann-fold domains"/>
    <property type="match status" value="2"/>
</dbReference>
<feature type="domain" description="RCK N-terminal" evidence="3">
    <location>
        <begin position="356"/>
        <end position="477"/>
    </location>
</feature>
<keyword evidence="2" id="KW-0472">Membrane</keyword>
<proteinExistence type="predicted"/>
<dbReference type="OrthoDB" id="9781411at2"/>
<sequence>MTDHLEGHVIVCGLHDDGMRLVEQLRLAGATPLVVDDEPDRNLPHLLAGMGVELLREDSRLESTLRAAGVERAAALVCTESDDLHTLATALLARELRPDLTVVAQLRNAAVARALEDIGVRVLDAAALAAPSVAEACLREESHRLEVAGQEFLVVRAEVARECVLREAYGDLAPLALERAGGEVLTSPGRDERAAPGDVVVLVGPEADVRAAGLGAQDAPAMPAFVGARAPRVGPRRTTLVRFLIRDMDRRFKIAIATLLGLMALSVTLLMVGYREPDGTRMSFVDALYFTVETIGTVGFGDFYFRDQHTWLRIWAIVLMLVGATLAAVVFALVTNALIGQTIAQALGRRRLTGLSGHVVVAGAGAVGMAVVDLLRGWGHDVAVVEVDEDNRFLSQLRARHVPVIIADATLPDTWSTARLDEARAVAVMTSDDMANIETGLAVRDLLEGRDLPVVLRTFDPRLQRTVSHSLAFSDALSPSALAAPWFVGAALGFEVRQTFYVAGRPVLVAMLDVPPRSPLVGRPMNELPARIRVVSLHRASGEDVHLPRRDVRFEPGDRATLAGPYEELLVLMQHGLA</sequence>
<keyword evidence="2" id="KW-0812">Transmembrane</keyword>
<feature type="transmembrane region" description="Helical" evidence="2">
    <location>
        <begin position="252"/>
        <end position="275"/>
    </location>
</feature>
<dbReference type="SUPFAM" id="SSF116726">
    <property type="entry name" value="TrkA C-terminal domain-like"/>
    <property type="match status" value="1"/>
</dbReference>
<reference evidence="5 6" key="1">
    <citation type="submission" date="2018-10" db="EMBL/GenBank/DDBJ databases">
        <title>Marmoricola sp. 4Q3S-7 whole genome shotgun sequence.</title>
        <authorList>
            <person name="Li F."/>
        </authorList>
    </citation>
    <scope>NUCLEOTIDE SEQUENCE [LARGE SCALE GENOMIC DNA]</scope>
    <source>
        <strain evidence="5 6">4Q3S-7</strain>
    </source>
</reference>
<dbReference type="InterPro" id="IPR003148">
    <property type="entry name" value="RCK_N"/>
</dbReference>
<dbReference type="PROSITE" id="PS51201">
    <property type="entry name" value="RCK_N"/>
    <property type="match status" value="1"/>
</dbReference>
<dbReference type="Pfam" id="PF02254">
    <property type="entry name" value="TrkA_N"/>
    <property type="match status" value="2"/>
</dbReference>
<dbReference type="PROSITE" id="PS51202">
    <property type="entry name" value="RCK_C"/>
    <property type="match status" value="1"/>
</dbReference>
<dbReference type="Pfam" id="PF07885">
    <property type="entry name" value="Ion_trans_2"/>
    <property type="match status" value="1"/>
</dbReference>
<dbReference type="GO" id="GO:0005886">
    <property type="term" value="C:plasma membrane"/>
    <property type="evidence" value="ECO:0007669"/>
    <property type="project" value="UniProtKB-SubCell"/>
</dbReference>
<comment type="caution">
    <text evidence="5">The sequence shown here is derived from an EMBL/GenBank/DDBJ whole genome shotgun (WGS) entry which is preliminary data.</text>
</comment>
<comment type="subcellular location">
    <subcellularLocation>
        <location evidence="1">Cell membrane</location>
        <topology evidence="1">Multi-pass membrane protein</topology>
    </subcellularLocation>
</comment>
<dbReference type="InterPro" id="IPR036291">
    <property type="entry name" value="NAD(P)-bd_dom_sf"/>
</dbReference>
<accession>A0A3L8P788</accession>
<dbReference type="InterPro" id="IPR050721">
    <property type="entry name" value="Trk_Ktr_HKT_K-transport"/>
</dbReference>
<evidence type="ECO:0000313" key="5">
    <source>
        <dbReference type="EMBL" id="RLV50802.1"/>
    </source>
</evidence>
<dbReference type="PROSITE" id="PS50890">
    <property type="entry name" value="PUA"/>
    <property type="match status" value="1"/>
</dbReference>